<keyword evidence="2" id="KW-1185">Reference proteome</keyword>
<dbReference type="EMBL" id="JBHTHR010001236">
    <property type="protein sequence ID" value="MFD0803948.1"/>
    <property type="molecule type" value="Genomic_DNA"/>
</dbReference>
<accession>A0ABW3BKZ0</accession>
<dbReference type="Proteomes" id="UP001596956">
    <property type="component" value="Unassembled WGS sequence"/>
</dbReference>
<name>A0ABW3BKZ0_9ACTN</name>
<comment type="caution">
    <text evidence="1">The sequence shown here is derived from an EMBL/GenBank/DDBJ whole genome shotgun (WGS) entry which is preliminary data.</text>
</comment>
<reference evidence="2" key="1">
    <citation type="journal article" date="2019" name="Int. J. Syst. Evol. Microbiol.">
        <title>The Global Catalogue of Microorganisms (GCM) 10K type strain sequencing project: providing services to taxonomists for standard genome sequencing and annotation.</title>
        <authorList>
            <consortium name="The Broad Institute Genomics Platform"/>
            <consortium name="The Broad Institute Genome Sequencing Center for Infectious Disease"/>
            <person name="Wu L."/>
            <person name="Ma J."/>
        </authorList>
    </citation>
    <scope>NUCLEOTIDE SEQUENCE [LARGE SCALE GENOMIC DNA]</scope>
    <source>
        <strain evidence="2">CCUG 63369</strain>
    </source>
</reference>
<evidence type="ECO:0000313" key="1">
    <source>
        <dbReference type="EMBL" id="MFD0803948.1"/>
    </source>
</evidence>
<feature type="non-terminal residue" evidence="1">
    <location>
        <position position="1"/>
    </location>
</feature>
<proteinExistence type="predicted"/>
<gene>
    <name evidence="1" type="ORF">ACFQZU_21880</name>
</gene>
<evidence type="ECO:0000313" key="2">
    <source>
        <dbReference type="Proteomes" id="UP001596956"/>
    </source>
</evidence>
<sequence>ARAAYAARRDDAVMTELRTDSADAPPARVRDSAALADAPRYLRFDSPGACLGLEVTAEDDYRTLVGRVDPPGPTSVEIRTTQGSAWSDVDDDGAFVASAIPTGPISLILHHPAGRPVATPWLTL</sequence>
<organism evidence="1 2">
    <name type="scientific">Streptomonospora algeriensis</name>
    <dbReference type="NCBI Taxonomy" id="995084"/>
    <lineage>
        <taxon>Bacteria</taxon>
        <taxon>Bacillati</taxon>
        <taxon>Actinomycetota</taxon>
        <taxon>Actinomycetes</taxon>
        <taxon>Streptosporangiales</taxon>
        <taxon>Nocardiopsidaceae</taxon>
        <taxon>Streptomonospora</taxon>
    </lineage>
</organism>
<protein>
    <submittedName>
        <fullName evidence="1">Uncharacterized protein</fullName>
    </submittedName>
</protein>